<evidence type="ECO:0000256" key="10">
    <source>
        <dbReference type="SAM" id="Phobius"/>
    </source>
</evidence>
<dbReference type="InterPro" id="IPR052205">
    <property type="entry name" value="FliO/MopB"/>
</dbReference>
<evidence type="ECO:0000256" key="8">
    <source>
        <dbReference type="ARBA" id="ARBA00037937"/>
    </source>
</evidence>
<dbReference type="PANTHER" id="PTHR38766:SF1">
    <property type="entry name" value="FLAGELLAR PROTEIN FLIO"/>
    <property type="match status" value="1"/>
</dbReference>
<dbReference type="GO" id="GO:0005886">
    <property type="term" value="C:plasma membrane"/>
    <property type="evidence" value="ECO:0007669"/>
    <property type="project" value="UniProtKB-SubCell"/>
</dbReference>
<evidence type="ECO:0000256" key="2">
    <source>
        <dbReference type="ARBA" id="ARBA00004236"/>
    </source>
</evidence>
<proteinExistence type="inferred from homology"/>
<keyword evidence="6 10" id="KW-0472">Membrane</keyword>
<comment type="subcellular location">
    <subcellularLocation>
        <location evidence="1">Bacterial flagellum basal body</location>
    </subcellularLocation>
    <subcellularLocation>
        <location evidence="2">Cell membrane</location>
    </subcellularLocation>
</comment>
<comment type="caution">
    <text evidence="11">The sequence shown here is derived from an EMBL/GenBank/DDBJ whole genome shotgun (WGS) entry which is preliminary data.</text>
</comment>
<feature type="region of interest" description="Disordered" evidence="9">
    <location>
        <begin position="82"/>
        <end position="119"/>
    </location>
</feature>
<keyword evidence="5 10" id="KW-1133">Transmembrane helix</keyword>
<dbReference type="PANTHER" id="PTHR38766">
    <property type="entry name" value="FLAGELLAR PROTEIN FLIO"/>
    <property type="match status" value="1"/>
</dbReference>
<evidence type="ECO:0000256" key="4">
    <source>
        <dbReference type="ARBA" id="ARBA00022692"/>
    </source>
</evidence>
<keyword evidence="7" id="KW-0975">Bacterial flagellum</keyword>
<accession>A0A560C2X7</accession>
<dbReference type="InterPro" id="IPR022781">
    <property type="entry name" value="Flagellar_biosynth_FliO"/>
</dbReference>
<keyword evidence="4 10" id="KW-0812">Transmembrane</keyword>
<feature type="transmembrane region" description="Helical" evidence="10">
    <location>
        <begin position="6"/>
        <end position="27"/>
    </location>
</feature>
<keyword evidence="11" id="KW-0282">Flagellum</keyword>
<protein>
    <submittedName>
        <fullName evidence="11">Flagellar protein FliO/FliZ</fullName>
    </submittedName>
</protein>
<dbReference type="GO" id="GO:0044781">
    <property type="term" value="P:bacterial-type flagellum organization"/>
    <property type="evidence" value="ECO:0007669"/>
    <property type="project" value="InterPro"/>
</dbReference>
<evidence type="ECO:0000313" key="11">
    <source>
        <dbReference type="EMBL" id="TWA79211.1"/>
    </source>
</evidence>
<keyword evidence="11" id="KW-0966">Cell projection</keyword>
<evidence type="ECO:0000256" key="5">
    <source>
        <dbReference type="ARBA" id="ARBA00022989"/>
    </source>
</evidence>
<keyword evidence="11" id="KW-0969">Cilium</keyword>
<dbReference type="EMBL" id="VITH01000011">
    <property type="protein sequence ID" value="TWA79211.1"/>
    <property type="molecule type" value="Genomic_DNA"/>
</dbReference>
<evidence type="ECO:0000256" key="6">
    <source>
        <dbReference type="ARBA" id="ARBA00023136"/>
    </source>
</evidence>
<evidence type="ECO:0000313" key="12">
    <source>
        <dbReference type="Proteomes" id="UP000318529"/>
    </source>
</evidence>
<evidence type="ECO:0000256" key="1">
    <source>
        <dbReference type="ARBA" id="ARBA00004117"/>
    </source>
</evidence>
<feature type="compositionally biased region" description="Pro residues" evidence="9">
    <location>
        <begin position="98"/>
        <end position="112"/>
    </location>
</feature>
<evidence type="ECO:0000256" key="3">
    <source>
        <dbReference type="ARBA" id="ARBA00022475"/>
    </source>
</evidence>
<keyword evidence="3" id="KW-1003">Cell membrane</keyword>
<evidence type="ECO:0000256" key="7">
    <source>
        <dbReference type="ARBA" id="ARBA00023143"/>
    </source>
</evidence>
<name>A0A560C2X7_AZOBR</name>
<dbReference type="AlphaFoldDB" id="A0A560C2X7"/>
<dbReference type="Pfam" id="PF04347">
    <property type="entry name" value="FliO"/>
    <property type="match status" value="1"/>
</dbReference>
<sequence>MGLDQYIQFVLALAFVIALIVLVAWVMRRIGFGGMTATSGRQRRLGVVEVLPLDGKRRLVLVRRDDREHLLLLSAFGDQVVDQTPRGGFQGALAEASAPPPAPPRPTGPAPLPSAGDRS</sequence>
<evidence type="ECO:0000256" key="9">
    <source>
        <dbReference type="SAM" id="MobiDB-lite"/>
    </source>
</evidence>
<dbReference type="RefSeq" id="WP_145688633.1">
    <property type="nucleotide sequence ID" value="NZ_VITH01000011.1"/>
</dbReference>
<dbReference type="GO" id="GO:0009425">
    <property type="term" value="C:bacterial-type flagellum basal body"/>
    <property type="evidence" value="ECO:0007669"/>
    <property type="project" value="UniProtKB-SubCell"/>
</dbReference>
<organism evidence="11 12">
    <name type="scientific">Azospirillum brasilense</name>
    <dbReference type="NCBI Taxonomy" id="192"/>
    <lineage>
        <taxon>Bacteria</taxon>
        <taxon>Pseudomonadati</taxon>
        <taxon>Pseudomonadota</taxon>
        <taxon>Alphaproteobacteria</taxon>
        <taxon>Rhodospirillales</taxon>
        <taxon>Azospirillaceae</taxon>
        <taxon>Azospirillum</taxon>
    </lineage>
</organism>
<gene>
    <name evidence="11" type="ORF">FBZ83_11167</name>
</gene>
<reference evidence="11 12" key="1">
    <citation type="submission" date="2019-06" db="EMBL/GenBank/DDBJ databases">
        <title>Genomic Encyclopedia of Type Strains, Phase IV (KMG-V): Genome sequencing to study the core and pangenomes of soil and plant-associated prokaryotes.</title>
        <authorList>
            <person name="Whitman W."/>
        </authorList>
    </citation>
    <scope>NUCLEOTIDE SEQUENCE [LARGE SCALE GENOMIC DNA]</scope>
    <source>
        <strain evidence="11 12">BR 11650</strain>
    </source>
</reference>
<comment type="similarity">
    <text evidence="8">Belongs to the FliO/MopB family.</text>
</comment>
<dbReference type="Proteomes" id="UP000318529">
    <property type="component" value="Unassembled WGS sequence"/>
</dbReference>